<comment type="caution">
    <text evidence="8">The sequence shown here is derived from an EMBL/GenBank/DDBJ whole genome shotgun (WGS) entry which is preliminary data.</text>
</comment>
<evidence type="ECO:0000256" key="1">
    <source>
        <dbReference type="ARBA" id="ARBA00004123"/>
    </source>
</evidence>
<evidence type="ECO:0000256" key="4">
    <source>
        <dbReference type="ARBA" id="ARBA00023242"/>
    </source>
</evidence>
<dbReference type="InterPro" id="IPR058543">
    <property type="entry name" value="Beta-prop_RSE1/DDB1/CPSF1_2nd"/>
</dbReference>
<reference evidence="8 9" key="1">
    <citation type="journal article" date="2024" name="Commun. Biol.">
        <title>Comparative genomic analysis of thermophilic fungi reveals convergent evolutionary adaptations and gene losses.</title>
        <authorList>
            <person name="Steindorff A.S."/>
            <person name="Aguilar-Pontes M.V."/>
            <person name="Robinson A.J."/>
            <person name="Andreopoulos B."/>
            <person name="LaButti K."/>
            <person name="Kuo A."/>
            <person name="Mondo S."/>
            <person name="Riley R."/>
            <person name="Otillar R."/>
            <person name="Haridas S."/>
            <person name="Lipzen A."/>
            <person name="Grimwood J."/>
            <person name="Schmutz J."/>
            <person name="Clum A."/>
            <person name="Reid I.D."/>
            <person name="Moisan M.C."/>
            <person name="Butler G."/>
            <person name="Nguyen T.T.M."/>
            <person name="Dewar K."/>
            <person name="Conant G."/>
            <person name="Drula E."/>
            <person name="Henrissat B."/>
            <person name="Hansel C."/>
            <person name="Singer S."/>
            <person name="Hutchinson M.I."/>
            <person name="de Vries R.P."/>
            <person name="Natvig D.O."/>
            <person name="Powell A.J."/>
            <person name="Tsang A."/>
            <person name="Grigoriev I.V."/>
        </authorList>
    </citation>
    <scope>NUCLEOTIDE SEQUENCE [LARGE SCALE GENOMIC DNA]</scope>
    <source>
        <strain evidence="8 9">ATCC 24622</strain>
    </source>
</reference>
<dbReference type="Gene3D" id="2.130.10.10">
    <property type="entry name" value="YVTN repeat-like/Quinoprotein amine dehydrogenase"/>
    <property type="match status" value="3"/>
</dbReference>
<sequence>MAYIAPIHRPSSVRHALQIKLLSADQEDLVLAKANRLEIWRLEDGLLSLAHSKVVHGTISMLQRLQPKDSPTDLLFVGTDRFTFFTVAWNPETHRLETTQTLEDVGERHMRDSQSLDRCLVDPSGKYLAMHLWEGVLTVMRLRKRKGTNLTLDFMGQVRLTELFIRASTFLYTETGHPKIAFLYLSDPEALSSKLATYRLTSDDKDTVPSRFDAVRDRELSRDVDDPNASLLIPVKTIEEAQKRHNVRNPSYAKAHLGGFIVVGETKVLYLDEVTKETVEASLDEPCLFVAWAEYDTTHYFLSDDFGGLHLLELVCDGDIVTDMDVHRLGKTSRPSSLLYLGNNLLFVGSHHGDSQLWQVDLSPEADGHLQLIQRLSNIGPILDFAVMDMGNREGDSQVGNEYSSGQARIVTGSGAHDDGSLRSVRSGVGLEDMGVLAELDNVRGLFSLRSHGSSKADTLAVSLLVETRIFRFESPGEVEGNVEEEESVVVVEVPEFNGFDLNNETLLAANLASGRFLQVTPAAATLIDVESGVTVSKWEVPEEQRILNASANDKWLLLSVDGATLVSLDLEGDLRMACQKSFSERDQIACVHVAPGLRDVGVVGSWSSNVSLFDLASLQAIHGETLKRTEDQAAIPRHVALVQMLPPEVSGPTLFVAMGDGNVVSYSVSLPDLSLSGRKSVVLGTREAGFHLLPRLNGCYSIFATSEHPCLIYESEGRIVYSGVTAEDATCVCPFDTEPYPDCIALVSKESVEKVHIARIDATRRTHVKDLPMGKTVRRIAYSPSEKVLGLGCIKRELDEHLNEERAKSTFELVDDVVLGKVGKPFWLQDDGLGMELVESVIRAELPDAHGNLAERFIVGTSFVVDPDSAESTDIRGRILVFGIDQTRSPYLIQSVEKKGACRCLAMMGEDKIVAGLTKTVVVYQYVETSNTSASLLKRASYRPSTYPVDIAVHGDLIAVADLMKSVSVVKFDPGTDEKPPSMSEWARHYQSAWTTAVAHLEEESWLAADAQGNLLVLRRNADAVLEHEQRRLEITSEMNLGEMVNRIRKITVETSPNAIIIPTAFLATVEGAIYMFGTIAASWQDLLIRFQARLADAVETAGNIPFRSYRAFRNQEREGDGPYRFVDGELLERFLDLDEGTQKDVSQGLGPSVEDLRNMVEELKRMH</sequence>
<organism evidence="8 9">
    <name type="scientific">Phialemonium thermophilum</name>
    <dbReference type="NCBI Taxonomy" id="223376"/>
    <lineage>
        <taxon>Eukaryota</taxon>
        <taxon>Fungi</taxon>
        <taxon>Dikarya</taxon>
        <taxon>Ascomycota</taxon>
        <taxon>Pezizomycotina</taxon>
        <taxon>Sordariomycetes</taxon>
        <taxon>Sordariomycetidae</taxon>
        <taxon>Cephalothecales</taxon>
        <taxon>Cephalothecaceae</taxon>
        <taxon>Phialemonium</taxon>
    </lineage>
</organism>
<accession>A0ABR3X8P5</accession>
<evidence type="ECO:0000259" key="6">
    <source>
        <dbReference type="Pfam" id="PF10433"/>
    </source>
</evidence>
<dbReference type="SUPFAM" id="SSF50998">
    <property type="entry name" value="Quinoprotein alcohol dehydrogenase-like"/>
    <property type="match status" value="1"/>
</dbReference>
<dbReference type="Pfam" id="PF23726">
    <property type="entry name" value="Beta-prop_RSE1_2nd"/>
    <property type="match status" value="1"/>
</dbReference>
<protein>
    <recommendedName>
        <fullName evidence="3">DNA damage-binding protein 1</fullName>
    </recommendedName>
</protein>
<comment type="subcellular location">
    <subcellularLocation>
        <location evidence="1">Nucleus</location>
    </subcellularLocation>
</comment>
<dbReference type="Proteomes" id="UP001586593">
    <property type="component" value="Unassembled WGS sequence"/>
</dbReference>
<feature type="domain" description="RSE1/DDB1/CPSF1 C-terminal" evidence="5">
    <location>
        <begin position="812"/>
        <end position="1138"/>
    </location>
</feature>
<dbReference type="PANTHER" id="PTHR10644">
    <property type="entry name" value="DNA REPAIR/RNA PROCESSING CPSF FAMILY"/>
    <property type="match status" value="1"/>
</dbReference>
<gene>
    <name evidence="8" type="ORF">VTK73DRAFT_1705</name>
</gene>
<keyword evidence="4" id="KW-0539">Nucleus</keyword>
<dbReference type="InterPro" id="IPR015943">
    <property type="entry name" value="WD40/YVTN_repeat-like_dom_sf"/>
</dbReference>
<evidence type="ECO:0000313" key="9">
    <source>
        <dbReference type="Proteomes" id="UP001586593"/>
    </source>
</evidence>
<dbReference type="InterPro" id="IPR004871">
    <property type="entry name" value="RSE1/DDB1/CPSF1_C"/>
</dbReference>
<keyword evidence="9" id="KW-1185">Reference proteome</keyword>
<evidence type="ECO:0000259" key="7">
    <source>
        <dbReference type="Pfam" id="PF23726"/>
    </source>
</evidence>
<feature type="domain" description="RSE1/DDB1/CPSF1 first beta-propeller" evidence="6">
    <location>
        <begin position="12"/>
        <end position="377"/>
    </location>
</feature>
<dbReference type="InterPro" id="IPR011047">
    <property type="entry name" value="Quinoprotein_ADH-like_sf"/>
</dbReference>
<dbReference type="EMBL" id="JAZHXJ010000143">
    <property type="protein sequence ID" value="KAL1872037.1"/>
    <property type="molecule type" value="Genomic_DNA"/>
</dbReference>
<dbReference type="Gene3D" id="1.10.150.910">
    <property type="match status" value="1"/>
</dbReference>
<evidence type="ECO:0000256" key="3">
    <source>
        <dbReference type="ARBA" id="ARBA00014577"/>
    </source>
</evidence>
<dbReference type="InterPro" id="IPR050358">
    <property type="entry name" value="RSE1/DDB1/CFT1"/>
</dbReference>
<evidence type="ECO:0000259" key="5">
    <source>
        <dbReference type="Pfam" id="PF03178"/>
    </source>
</evidence>
<dbReference type="InterPro" id="IPR018846">
    <property type="entry name" value="Beta-prop_RSE1/DDB1/CPSF1_1st"/>
</dbReference>
<name>A0ABR3X8P5_9PEZI</name>
<dbReference type="Pfam" id="PF03178">
    <property type="entry name" value="CPSF_A"/>
    <property type="match status" value="1"/>
</dbReference>
<dbReference type="SUPFAM" id="SSF101908">
    <property type="entry name" value="Putative isomerase YbhE"/>
    <property type="match status" value="1"/>
</dbReference>
<evidence type="ECO:0000313" key="8">
    <source>
        <dbReference type="EMBL" id="KAL1872037.1"/>
    </source>
</evidence>
<dbReference type="Pfam" id="PF10433">
    <property type="entry name" value="Beta-prop_RSE1_1st"/>
    <property type="match status" value="1"/>
</dbReference>
<comment type="similarity">
    <text evidence="2">Belongs to the DDB1 family.</text>
</comment>
<proteinExistence type="inferred from homology"/>
<feature type="domain" description="RSE1/DDB1/CPSF1 second beta-propeller" evidence="7">
    <location>
        <begin position="435"/>
        <end position="753"/>
    </location>
</feature>
<evidence type="ECO:0000256" key="2">
    <source>
        <dbReference type="ARBA" id="ARBA00007453"/>
    </source>
</evidence>